<feature type="domain" description="MotA/TolQ/ExbB proton channel" evidence="10">
    <location>
        <begin position="81"/>
        <end position="170"/>
    </location>
</feature>
<evidence type="ECO:0000313" key="12">
    <source>
        <dbReference type="Proteomes" id="UP000557717"/>
    </source>
</evidence>
<feature type="transmembrane region" description="Helical" evidence="9">
    <location>
        <begin position="14"/>
        <end position="34"/>
    </location>
</feature>
<evidence type="ECO:0000256" key="2">
    <source>
        <dbReference type="ARBA" id="ARBA00022448"/>
    </source>
</evidence>
<comment type="similarity">
    <text evidence="8">Belongs to the exbB/tolQ family.</text>
</comment>
<feature type="transmembrane region" description="Helical" evidence="9">
    <location>
        <begin position="138"/>
        <end position="159"/>
    </location>
</feature>
<dbReference type="InterPro" id="IPR002898">
    <property type="entry name" value="MotA_ExbB_proton_chnl"/>
</dbReference>
<keyword evidence="12" id="KW-1185">Reference proteome</keyword>
<name>A0A840V5C3_9BACT</name>
<dbReference type="GO" id="GO:0005886">
    <property type="term" value="C:plasma membrane"/>
    <property type="evidence" value="ECO:0007669"/>
    <property type="project" value="UniProtKB-SubCell"/>
</dbReference>
<evidence type="ECO:0000313" key="11">
    <source>
        <dbReference type="EMBL" id="MBB5352823.1"/>
    </source>
</evidence>
<dbReference type="InterPro" id="IPR050790">
    <property type="entry name" value="ExbB/TolQ_transport"/>
</dbReference>
<comment type="subcellular location">
    <subcellularLocation>
        <location evidence="1">Cell membrane</location>
        <topology evidence="1">Multi-pass membrane protein</topology>
    </subcellularLocation>
    <subcellularLocation>
        <location evidence="8">Membrane</location>
        <topology evidence="8">Multi-pass membrane protein</topology>
    </subcellularLocation>
</comment>
<dbReference type="PANTHER" id="PTHR30625:SF15">
    <property type="entry name" value="BIOPOLYMER TRANSPORT PROTEIN EXBB"/>
    <property type="match status" value="1"/>
</dbReference>
<accession>A0A840V5C3</accession>
<protein>
    <submittedName>
        <fullName evidence="11">Biopolymer transport protein ExbB</fullName>
    </submittedName>
</protein>
<dbReference type="RefSeq" id="WP_184020182.1">
    <property type="nucleotide sequence ID" value="NZ_JACHFD010000016.1"/>
</dbReference>
<proteinExistence type="inferred from homology"/>
<evidence type="ECO:0000256" key="7">
    <source>
        <dbReference type="ARBA" id="ARBA00023136"/>
    </source>
</evidence>
<sequence length="184" mass="19933">MKNAILTTLNEGGLTLWALLGLAVMIYSLVYVVWRHGRKLRLRVDAGAWKKPMAVAGDLPWTTERPGPREWTRRFASFELEEIAWVERRLPFLGVLIAAAPLLGLLGTVAGMLVSFAGMASGGSSPPIDTISAGISRALVTTQAGLVIAIPAAFLLALLKRQSESTHLELQRQLHEELQGGQIA</sequence>
<evidence type="ECO:0000256" key="9">
    <source>
        <dbReference type="SAM" id="Phobius"/>
    </source>
</evidence>
<evidence type="ECO:0000256" key="8">
    <source>
        <dbReference type="RuleBase" id="RU004057"/>
    </source>
</evidence>
<keyword evidence="6 9" id="KW-1133">Transmembrane helix</keyword>
<dbReference type="Proteomes" id="UP000557717">
    <property type="component" value="Unassembled WGS sequence"/>
</dbReference>
<reference evidence="11 12" key="1">
    <citation type="submission" date="2020-08" db="EMBL/GenBank/DDBJ databases">
        <title>Genomic Encyclopedia of Type Strains, Phase IV (KMG-IV): sequencing the most valuable type-strain genomes for metagenomic binning, comparative biology and taxonomic classification.</title>
        <authorList>
            <person name="Goeker M."/>
        </authorList>
    </citation>
    <scope>NUCLEOTIDE SEQUENCE [LARGE SCALE GENOMIC DNA]</scope>
    <source>
        <strain evidence="11 12">YC6886</strain>
    </source>
</reference>
<gene>
    <name evidence="11" type="ORF">HNR46_003071</name>
</gene>
<dbReference type="GO" id="GO:0017038">
    <property type="term" value="P:protein import"/>
    <property type="evidence" value="ECO:0007669"/>
    <property type="project" value="TreeGrafter"/>
</dbReference>
<evidence type="ECO:0000256" key="5">
    <source>
        <dbReference type="ARBA" id="ARBA00022927"/>
    </source>
</evidence>
<keyword evidence="3" id="KW-1003">Cell membrane</keyword>
<evidence type="ECO:0000256" key="1">
    <source>
        <dbReference type="ARBA" id="ARBA00004651"/>
    </source>
</evidence>
<keyword evidence="4 9" id="KW-0812">Transmembrane</keyword>
<evidence type="ECO:0000256" key="6">
    <source>
        <dbReference type="ARBA" id="ARBA00022989"/>
    </source>
</evidence>
<feature type="transmembrane region" description="Helical" evidence="9">
    <location>
        <begin position="92"/>
        <end position="118"/>
    </location>
</feature>
<evidence type="ECO:0000259" key="10">
    <source>
        <dbReference type="Pfam" id="PF01618"/>
    </source>
</evidence>
<evidence type="ECO:0000256" key="3">
    <source>
        <dbReference type="ARBA" id="ARBA00022475"/>
    </source>
</evidence>
<organism evidence="11 12">
    <name type="scientific">Haloferula luteola</name>
    <dbReference type="NCBI Taxonomy" id="595692"/>
    <lineage>
        <taxon>Bacteria</taxon>
        <taxon>Pseudomonadati</taxon>
        <taxon>Verrucomicrobiota</taxon>
        <taxon>Verrucomicrobiia</taxon>
        <taxon>Verrucomicrobiales</taxon>
        <taxon>Verrucomicrobiaceae</taxon>
        <taxon>Haloferula</taxon>
    </lineage>
</organism>
<dbReference type="Pfam" id="PF01618">
    <property type="entry name" value="MotA_ExbB"/>
    <property type="match status" value="1"/>
</dbReference>
<evidence type="ECO:0000256" key="4">
    <source>
        <dbReference type="ARBA" id="ARBA00022692"/>
    </source>
</evidence>
<keyword evidence="5 8" id="KW-0653">Protein transport</keyword>
<keyword evidence="2 8" id="KW-0813">Transport</keyword>
<comment type="caution">
    <text evidence="11">The sequence shown here is derived from an EMBL/GenBank/DDBJ whole genome shotgun (WGS) entry which is preliminary data.</text>
</comment>
<dbReference type="EMBL" id="JACHFD010000016">
    <property type="protein sequence ID" value="MBB5352823.1"/>
    <property type="molecule type" value="Genomic_DNA"/>
</dbReference>
<dbReference type="AlphaFoldDB" id="A0A840V5C3"/>
<dbReference type="PANTHER" id="PTHR30625">
    <property type="entry name" value="PROTEIN TOLQ"/>
    <property type="match status" value="1"/>
</dbReference>
<keyword evidence="7 9" id="KW-0472">Membrane</keyword>